<accession>A0A9Q5N535</accession>
<keyword evidence="3" id="KW-1185">Reference proteome</keyword>
<dbReference type="AlphaFoldDB" id="A0A9Q5N535"/>
<comment type="caution">
    <text evidence="2">The sequence shown here is derived from an EMBL/GenBank/DDBJ whole genome shotgun (WGS) entry which is preliminary data.</text>
</comment>
<sequence length="98" mass="9958">MSTFSSSRLALAGSPPPSTDPVMSTFSSSRLALAGSPPPSTDPVMSTFSSSRLALAGSPPPLFGPPMASTVAASGLLVRDRRSLSSDAAQEPELELLP</sequence>
<gene>
    <name evidence="2" type="ORF">A7U60_g4537</name>
</gene>
<proteinExistence type="predicted"/>
<evidence type="ECO:0000256" key="1">
    <source>
        <dbReference type="SAM" id="MobiDB-lite"/>
    </source>
</evidence>
<dbReference type="EMBL" id="LNZH02000180">
    <property type="protein sequence ID" value="OCB88335.1"/>
    <property type="molecule type" value="Genomic_DNA"/>
</dbReference>
<organism evidence="2 3">
    <name type="scientific">Sanghuangporus baumii</name>
    <name type="common">Phellinus baumii</name>
    <dbReference type="NCBI Taxonomy" id="108892"/>
    <lineage>
        <taxon>Eukaryota</taxon>
        <taxon>Fungi</taxon>
        <taxon>Dikarya</taxon>
        <taxon>Basidiomycota</taxon>
        <taxon>Agaricomycotina</taxon>
        <taxon>Agaricomycetes</taxon>
        <taxon>Hymenochaetales</taxon>
        <taxon>Hymenochaetaceae</taxon>
        <taxon>Sanghuangporus</taxon>
    </lineage>
</organism>
<feature type="region of interest" description="Disordered" evidence="1">
    <location>
        <begin position="1"/>
        <end position="25"/>
    </location>
</feature>
<dbReference type="Proteomes" id="UP000757232">
    <property type="component" value="Unassembled WGS sequence"/>
</dbReference>
<evidence type="ECO:0000313" key="3">
    <source>
        <dbReference type="Proteomes" id="UP000757232"/>
    </source>
</evidence>
<evidence type="ECO:0000313" key="2">
    <source>
        <dbReference type="EMBL" id="OCB88335.1"/>
    </source>
</evidence>
<reference evidence="2" key="1">
    <citation type="submission" date="2016-06" db="EMBL/GenBank/DDBJ databases">
        <title>Draft Genome sequence of the fungus Inonotus baumii.</title>
        <authorList>
            <person name="Zhu H."/>
            <person name="Lin W."/>
        </authorList>
    </citation>
    <scope>NUCLEOTIDE SEQUENCE</scope>
    <source>
        <strain evidence="2">821</strain>
    </source>
</reference>
<name>A0A9Q5N535_SANBA</name>
<protein>
    <submittedName>
        <fullName evidence="2">Uncharacterized protein</fullName>
    </submittedName>
</protein>